<organism evidence="2 3">
    <name type="scientific">Orchesella dallaii</name>
    <dbReference type="NCBI Taxonomy" id="48710"/>
    <lineage>
        <taxon>Eukaryota</taxon>
        <taxon>Metazoa</taxon>
        <taxon>Ecdysozoa</taxon>
        <taxon>Arthropoda</taxon>
        <taxon>Hexapoda</taxon>
        <taxon>Collembola</taxon>
        <taxon>Entomobryomorpha</taxon>
        <taxon>Entomobryoidea</taxon>
        <taxon>Orchesellidae</taxon>
        <taxon>Orchesellinae</taxon>
        <taxon>Orchesella</taxon>
    </lineage>
</organism>
<proteinExistence type="predicted"/>
<comment type="caution">
    <text evidence="2">The sequence shown here is derived from an EMBL/GenBank/DDBJ whole genome shotgun (WGS) entry which is preliminary data.</text>
</comment>
<feature type="compositionally biased region" description="Polar residues" evidence="1">
    <location>
        <begin position="197"/>
        <end position="207"/>
    </location>
</feature>
<sequence>MSGVNKERNVSEVDSYDLNHSEYYVNSLLSDSSFLVNLSDGFGPEENLRTPFKGFTSADEDRLYTRQDVNTNILFEKVKVLSTRQKKAVVSLVKSQNGVIPIRKKNPKVVLYFERLVQAQTEAPPSATRSTLQRLQLQSKMEGKELRGEGQIGGAGKLIESGEEPEKSIPIEIPIKINEEEVILEDAMAPPQDEKSLPNTKRNQSESVMPPFKYPKMGEYSFDKTFPKQVGIKNPNDYGFNGKKEQKGASSWSPHSSFMGVASPVSVAPQFEGK</sequence>
<evidence type="ECO:0000313" key="2">
    <source>
        <dbReference type="EMBL" id="CAL8121055.1"/>
    </source>
</evidence>
<accession>A0ABP1R683</accession>
<evidence type="ECO:0000313" key="3">
    <source>
        <dbReference type="Proteomes" id="UP001642540"/>
    </source>
</evidence>
<name>A0ABP1R683_9HEXA</name>
<evidence type="ECO:0000256" key="1">
    <source>
        <dbReference type="SAM" id="MobiDB-lite"/>
    </source>
</evidence>
<feature type="region of interest" description="Disordered" evidence="1">
    <location>
        <begin position="233"/>
        <end position="274"/>
    </location>
</feature>
<dbReference type="EMBL" id="CAXLJM020000065">
    <property type="protein sequence ID" value="CAL8121055.1"/>
    <property type="molecule type" value="Genomic_DNA"/>
</dbReference>
<protein>
    <submittedName>
        <fullName evidence="2">Uncharacterized protein</fullName>
    </submittedName>
</protein>
<feature type="region of interest" description="Disordered" evidence="1">
    <location>
        <begin position="189"/>
        <end position="209"/>
    </location>
</feature>
<dbReference type="Proteomes" id="UP001642540">
    <property type="component" value="Unassembled WGS sequence"/>
</dbReference>
<reference evidence="2 3" key="1">
    <citation type="submission" date="2024-08" db="EMBL/GenBank/DDBJ databases">
        <authorList>
            <person name="Cucini C."/>
            <person name="Frati F."/>
        </authorList>
    </citation>
    <scope>NUCLEOTIDE SEQUENCE [LARGE SCALE GENOMIC DNA]</scope>
</reference>
<keyword evidence="3" id="KW-1185">Reference proteome</keyword>
<gene>
    <name evidence="2" type="ORF">ODALV1_LOCUS19197</name>
</gene>